<keyword evidence="2" id="KW-0812">Transmembrane</keyword>
<feature type="transmembrane region" description="Helical" evidence="2">
    <location>
        <begin position="12"/>
        <end position="30"/>
    </location>
</feature>
<dbReference type="AlphaFoldDB" id="A0A7Y9FQI3"/>
<keyword evidence="2" id="KW-0472">Membrane</keyword>
<keyword evidence="2" id="KW-1133">Transmembrane helix</keyword>
<evidence type="ECO:0000256" key="1">
    <source>
        <dbReference type="SAM" id="Coils"/>
    </source>
</evidence>
<evidence type="ECO:0000313" key="3">
    <source>
        <dbReference type="EMBL" id="NYD91616.1"/>
    </source>
</evidence>
<keyword evidence="1" id="KW-0175">Coiled coil</keyword>
<protein>
    <submittedName>
        <fullName evidence="3">Uncharacterized protein</fullName>
    </submittedName>
</protein>
<dbReference type="Proteomes" id="UP000517753">
    <property type="component" value="Unassembled WGS sequence"/>
</dbReference>
<name>A0A7Y9FQI3_9SPHN</name>
<evidence type="ECO:0000256" key="2">
    <source>
        <dbReference type="SAM" id="Phobius"/>
    </source>
</evidence>
<comment type="caution">
    <text evidence="3">The sequence shown here is derived from an EMBL/GenBank/DDBJ whole genome shotgun (WGS) entry which is preliminary data.</text>
</comment>
<dbReference type="RefSeq" id="WP_179510037.1">
    <property type="nucleotide sequence ID" value="NZ_JACCBY010000006.1"/>
</dbReference>
<proteinExistence type="predicted"/>
<dbReference type="EMBL" id="JACCBY010000006">
    <property type="protein sequence ID" value="NYD91616.1"/>
    <property type="molecule type" value="Genomic_DNA"/>
</dbReference>
<reference evidence="3 4" key="1">
    <citation type="submission" date="2020-07" db="EMBL/GenBank/DDBJ databases">
        <authorList>
            <person name="Partida-Martinez L."/>
            <person name="Huntemann M."/>
            <person name="Clum A."/>
            <person name="Wang J."/>
            <person name="Palaniappan K."/>
            <person name="Ritter S."/>
            <person name="Chen I.-M."/>
            <person name="Stamatis D."/>
            <person name="Reddy T."/>
            <person name="O'Malley R."/>
            <person name="Daum C."/>
            <person name="Shapiro N."/>
            <person name="Ivanova N."/>
            <person name="Kyrpides N."/>
            <person name="Woyke T."/>
        </authorList>
    </citation>
    <scope>NUCLEOTIDE SEQUENCE [LARGE SCALE GENOMIC DNA]</scope>
    <source>
        <strain evidence="3 4">AS2.3</strain>
    </source>
</reference>
<keyword evidence="4" id="KW-1185">Reference proteome</keyword>
<sequence>MAVILRVLLRWTGWLTLSFIIVVAALALFHDLPGRISSWKHEANDARATAMSLAAARSNFEEGAQDAVSKADREIAALRSAGAAELKRAESEITRQRSEARGRILNSSQIAWAAARGQTDTIVASYRAQYLELLLLDRAAALISVRLSNLRERAKLATQLRSIRDRIDAHNRKVADFNRRLQDYTALQQRAKMQWRNPLCSQAAVPLVCARVRRVRELKKDLDQHRPSLDQEKRVLKAEKAAIRALRLQREAVADGQRVAGEAVAALDHAARESSSYAENLAWNKTERALRRYGWQAFWIVIGGVLLPVLHKAFAFWIIAPLASRTAPVRLREPGPSLLAGPSGVAVDAPIDRETELLVRSGVQDRSSDIRVDDKLFFKNRMFLACIAAGLVNLQRFRSSRHDHVTVTGTDDEHYEVALIDVPEGGAMVLQPRALVGVVKPRARTLAIERPWRLRWMISWITFQFRYIVFHGPCTLIVQGRRGVRVKDAAEGRATNKRLVLGFDAGLAYGAARSSSFRPYLFGRASLFDDRFTGRGRYVYEERPAGAGKGSIWGRGLKGIGDAILSALGI</sequence>
<gene>
    <name evidence="3" type="ORF">HD841_003432</name>
</gene>
<organism evidence="3 4">
    <name type="scientific">Sphingomonas melonis</name>
    <dbReference type="NCBI Taxonomy" id="152682"/>
    <lineage>
        <taxon>Bacteria</taxon>
        <taxon>Pseudomonadati</taxon>
        <taxon>Pseudomonadota</taxon>
        <taxon>Alphaproteobacteria</taxon>
        <taxon>Sphingomonadales</taxon>
        <taxon>Sphingomonadaceae</taxon>
        <taxon>Sphingomonas</taxon>
    </lineage>
</organism>
<feature type="coiled-coil region" evidence="1">
    <location>
        <begin position="153"/>
        <end position="187"/>
    </location>
</feature>
<accession>A0A7Y9FQI3</accession>
<evidence type="ECO:0000313" key="4">
    <source>
        <dbReference type="Proteomes" id="UP000517753"/>
    </source>
</evidence>
<reference evidence="3 4" key="2">
    <citation type="submission" date="2020-08" db="EMBL/GenBank/DDBJ databases">
        <title>The Agave Microbiome: Exploring the role of microbial communities in plant adaptations to desert environments.</title>
        <authorList>
            <person name="Partida-Martinez L.P."/>
        </authorList>
    </citation>
    <scope>NUCLEOTIDE SEQUENCE [LARGE SCALE GENOMIC DNA]</scope>
    <source>
        <strain evidence="3 4">AS2.3</strain>
    </source>
</reference>